<evidence type="ECO:0000313" key="3">
    <source>
        <dbReference type="EMBL" id="EKX47544.1"/>
    </source>
</evidence>
<dbReference type="RefSeq" id="XP_005834524.1">
    <property type="nucleotide sequence ID" value="XM_005834467.1"/>
</dbReference>
<evidence type="ECO:0000313" key="4">
    <source>
        <dbReference type="EnsemblProtists" id="EKX47544"/>
    </source>
</evidence>
<dbReference type="Proteomes" id="UP000011087">
    <property type="component" value="Unassembled WGS sequence"/>
</dbReference>
<dbReference type="PANTHER" id="PTHR46376:SF1">
    <property type="entry name" value="LEUCINE-ZIPPER-LIKE TRANSCRIPTIONAL REGULATOR 1"/>
    <property type="match status" value="1"/>
</dbReference>
<dbReference type="EnsemblProtists" id="EKX47544">
    <property type="protein sequence ID" value="EKX47544"/>
    <property type="gene ID" value="GUITHDRAFT_69472"/>
</dbReference>
<dbReference type="PaxDb" id="55529-EKX47544"/>
<proteinExistence type="predicted"/>
<dbReference type="HOGENOM" id="CLU_1317619_0_0_1"/>
<dbReference type="Gene3D" id="2.120.10.80">
    <property type="entry name" value="Kelch-type beta propeller"/>
    <property type="match status" value="1"/>
</dbReference>
<dbReference type="Pfam" id="PF24681">
    <property type="entry name" value="Kelch_KLHDC2_KLHL20_DRC7"/>
    <property type="match status" value="1"/>
</dbReference>
<dbReference type="InterPro" id="IPR051568">
    <property type="entry name" value="LZTR1/Attractin"/>
</dbReference>
<sequence>MKRLDASPPLRARYGHAAAFHSHSVWILGGFLAQTSPTSTDSSFSSDVWRVNLQSCSSPNALCLLPEQVTVKASWSSRYNHAAVSHRAALMVLGGQAEGGRSFNDVWQSSDGDLWTQVTASAAWSRRRSGHALVAFKDHLLVIGGRLEDAMISREVWVSADGSSWSQWSPPAGFVKITQFGAAVNNGTQLLMFGGRSFNEVENSFWVIE</sequence>
<dbReference type="AlphaFoldDB" id="L1JHC8"/>
<dbReference type="PANTHER" id="PTHR46376">
    <property type="entry name" value="LEUCINE-ZIPPER-LIKE TRANSCRIPTIONAL REGULATOR 1"/>
    <property type="match status" value="1"/>
</dbReference>
<evidence type="ECO:0000313" key="5">
    <source>
        <dbReference type="Proteomes" id="UP000011087"/>
    </source>
</evidence>
<keyword evidence="1" id="KW-0880">Kelch repeat</keyword>
<accession>L1JHC8</accession>
<organism evidence="3">
    <name type="scientific">Guillardia theta (strain CCMP2712)</name>
    <name type="common">Cryptophyte</name>
    <dbReference type="NCBI Taxonomy" id="905079"/>
    <lineage>
        <taxon>Eukaryota</taxon>
        <taxon>Cryptophyceae</taxon>
        <taxon>Pyrenomonadales</taxon>
        <taxon>Geminigeraceae</taxon>
        <taxon>Guillardia</taxon>
    </lineage>
</organism>
<name>L1JHC8_GUITC</name>
<reference evidence="3 5" key="1">
    <citation type="journal article" date="2012" name="Nature">
        <title>Algal genomes reveal evolutionary mosaicism and the fate of nucleomorphs.</title>
        <authorList>
            <consortium name="DOE Joint Genome Institute"/>
            <person name="Curtis B.A."/>
            <person name="Tanifuji G."/>
            <person name="Burki F."/>
            <person name="Gruber A."/>
            <person name="Irimia M."/>
            <person name="Maruyama S."/>
            <person name="Arias M.C."/>
            <person name="Ball S.G."/>
            <person name="Gile G.H."/>
            <person name="Hirakawa Y."/>
            <person name="Hopkins J.F."/>
            <person name="Kuo A."/>
            <person name="Rensing S.A."/>
            <person name="Schmutz J."/>
            <person name="Symeonidi A."/>
            <person name="Elias M."/>
            <person name="Eveleigh R.J."/>
            <person name="Herman E.K."/>
            <person name="Klute M.J."/>
            <person name="Nakayama T."/>
            <person name="Obornik M."/>
            <person name="Reyes-Prieto A."/>
            <person name="Armbrust E.V."/>
            <person name="Aves S.J."/>
            <person name="Beiko R.G."/>
            <person name="Coutinho P."/>
            <person name="Dacks J.B."/>
            <person name="Durnford D.G."/>
            <person name="Fast N.M."/>
            <person name="Green B.R."/>
            <person name="Grisdale C.J."/>
            <person name="Hempel F."/>
            <person name="Henrissat B."/>
            <person name="Hoppner M.P."/>
            <person name="Ishida K."/>
            <person name="Kim E."/>
            <person name="Koreny L."/>
            <person name="Kroth P.G."/>
            <person name="Liu Y."/>
            <person name="Malik S.B."/>
            <person name="Maier U.G."/>
            <person name="McRose D."/>
            <person name="Mock T."/>
            <person name="Neilson J.A."/>
            <person name="Onodera N.T."/>
            <person name="Poole A.M."/>
            <person name="Pritham E.J."/>
            <person name="Richards T.A."/>
            <person name="Rocap G."/>
            <person name="Roy S.W."/>
            <person name="Sarai C."/>
            <person name="Schaack S."/>
            <person name="Shirato S."/>
            <person name="Slamovits C.H."/>
            <person name="Spencer D.F."/>
            <person name="Suzuki S."/>
            <person name="Worden A.Z."/>
            <person name="Zauner S."/>
            <person name="Barry K."/>
            <person name="Bell C."/>
            <person name="Bharti A.K."/>
            <person name="Crow J.A."/>
            <person name="Grimwood J."/>
            <person name="Kramer R."/>
            <person name="Lindquist E."/>
            <person name="Lucas S."/>
            <person name="Salamov A."/>
            <person name="McFadden G.I."/>
            <person name="Lane C.E."/>
            <person name="Keeling P.J."/>
            <person name="Gray M.W."/>
            <person name="Grigoriev I.V."/>
            <person name="Archibald J.M."/>
        </authorList>
    </citation>
    <scope>NUCLEOTIDE SEQUENCE</scope>
    <source>
        <strain evidence="3 5">CCMP2712</strain>
    </source>
</reference>
<reference evidence="4" key="3">
    <citation type="submission" date="2016-03" db="UniProtKB">
        <authorList>
            <consortium name="EnsemblProtists"/>
        </authorList>
    </citation>
    <scope>IDENTIFICATION</scope>
</reference>
<keyword evidence="5" id="KW-1185">Reference proteome</keyword>
<protein>
    <submittedName>
        <fullName evidence="3 4">Uncharacterized protein</fullName>
    </submittedName>
</protein>
<dbReference type="GO" id="GO:0005794">
    <property type="term" value="C:Golgi apparatus"/>
    <property type="evidence" value="ECO:0007669"/>
    <property type="project" value="TreeGrafter"/>
</dbReference>
<dbReference type="EMBL" id="JH992989">
    <property type="protein sequence ID" value="EKX47544.1"/>
    <property type="molecule type" value="Genomic_DNA"/>
</dbReference>
<dbReference type="KEGG" id="gtt:GUITHDRAFT_69472"/>
<keyword evidence="2" id="KW-0677">Repeat</keyword>
<dbReference type="GeneID" id="17304233"/>
<evidence type="ECO:0000256" key="1">
    <source>
        <dbReference type="ARBA" id="ARBA00022441"/>
    </source>
</evidence>
<gene>
    <name evidence="3" type="ORF">GUITHDRAFT_69472</name>
</gene>
<dbReference type="SUPFAM" id="SSF117281">
    <property type="entry name" value="Kelch motif"/>
    <property type="match status" value="1"/>
</dbReference>
<dbReference type="OrthoDB" id="9973021at2759"/>
<reference evidence="5" key="2">
    <citation type="submission" date="2012-11" db="EMBL/GenBank/DDBJ databases">
        <authorList>
            <person name="Kuo A."/>
            <person name="Curtis B.A."/>
            <person name="Tanifuji G."/>
            <person name="Burki F."/>
            <person name="Gruber A."/>
            <person name="Irimia M."/>
            <person name="Maruyama S."/>
            <person name="Arias M.C."/>
            <person name="Ball S.G."/>
            <person name="Gile G.H."/>
            <person name="Hirakawa Y."/>
            <person name="Hopkins J.F."/>
            <person name="Rensing S.A."/>
            <person name="Schmutz J."/>
            <person name="Symeonidi A."/>
            <person name="Elias M."/>
            <person name="Eveleigh R.J."/>
            <person name="Herman E.K."/>
            <person name="Klute M.J."/>
            <person name="Nakayama T."/>
            <person name="Obornik M."/>
            <person name="Reyes-Prieto A."/>
            <person name="Armbrust E.V."/>
            <person name="Aves S.J."/>
            <person name="Beiko R.G."/>
            <person name="Coutinho P."/>
            <person name="Dacks J.B."/>
            <person name="Durnford D.G."/>
            <person name="Fast N.M."/>
            <person name="Green B.R."/>
            <person name="Grisdale C."/>
            <person name="Hempe F."/>
            <person name="Henrissat B."/>
            <person name="Hoppner M.P."/>
            <person name="Ishida K.-I."/>
            <person name="Kim E."/>
            <person name="Koreny L."/>
            <person name="Kroth P.G."/>
            <person name="Liu Y."/>
            <person name="Malik S.-B."/>
            <person name="Maier U.G."/>
            <person name="McRose D."/>
            <person name="Mock T."/>
            <person name="Neilson J.A."/>
            <person name="Onodera N.T."/>
            <person name="Poole A.M."/>
            <person name="Pritham E.J."/>
            <person name="Richards T.A."/>
            <person name="Rocap G."/>
            <person name="Roy S.W."/>
            <person name="Sarai C."/>
            <person name="Schaack S."/>
            <person name="Shirato S."/>
            <person name="Slamovits C.H."/>
            <person name="Spencer D.F."/>
            <person name="Suzuki S."/>
            <person name="Worden A.Z."/>
            <person name="Zauner S."/>
            <person name="Barry K."/>
            <person name="Bell C."/>
            <person name="Bharti A.K."/>
            <person name="Crow J.A."/>
            <person name="Grimwood J."/>
            <person name="Kramer R."/>
            <person name="Lindquist E."/>
            <person name="Lucas S."/>
            <person name="Salamov A."/>
            <person name="McFadden G.I."/>
            <person name="Lane C.E."/>
            <person name="Keeling P.J."/>
            <person name="Gray M.W."/>
            <person name="Grigoriev I.V."/>
            <person name="Archibald J.M."/>
        </authorList>
    </citation>
    <scope>NUCLEOTIDE SEQUENCE</scope>
    <source>
        <strain evidence="5">CCMP2712</strain>
    </source>
</reference>
<evidence type="ECO:0000256" key="2">
    <source>
        <dbReference type="ARBA" id="ARBA00022737"/>
    </source>
</evidence>
<dbReference type="InterPro" id="IPR015915">
    <property type="entry name" value="Kelch-typ_b-propeller"/>
</dbReference>